<dbReference type="STRING" id="161767.ENSAPEP00000033652"/>
<dbReference type="SUPFAM" id="SSF54452">
    <property type="entry name" value="MHC antigen-recognition domain"/>
    <property type="match status" value="1"/>
</dbReference>
<dbReference type="GO" id="GO:0019882">
    <property type="term" value="P:antigen processing and presentation"/>
    <property type="evidence" value="ECO:0007669"/>
    <property type="project" value="InterPro"/>
</dbReference>
<keyword evidence="5" id="KW-0325">Glycoprotein</keyword>
<dbReference type="InterPro" id="IPR013783">
    <property type="entry name" value="Ig-like_fold"/>
</dbReference>
<name>A0A3P8UEB6_AMPPE</name>
<dbReference type="PROSITE" id="PS50835">
    <property type="entry name" value="IG_LIKE"/>
    <property type="match status" value="1"/>
</dbReference>
<dbReference type="InterPro" id="IPR003597">
    <property type="entry name" value="Ig_C1-set"/>
</dbReference>
<feature type="domain" description="Ig-like" evidence="8">
    <location>
        <begin position="112"/>
        <end position="202"/>
    </location>
</feature>
<keyword evidence="2 6" id="KW-0812">Transmembrane</keyword>
<evidence type="ECO:0000256" key="4">
    <source>
        <dbReference type="ARBA" id="ARBA00023157"/>
    </source>
</evidence>
<dbReference type="Ensembl" id="ENSAPET00000034532.1">
    <property type="protein sequence ID" value="ENSAPEP00000033652.1"/>
    <property type="gene ID" value="ENSAPEG00000023913.1"/>
</dbReference>
<dbReference type="AlphaFoldDB" id="A0A3P8UEB6"/>
<dbReference type="PANTHER" id="PTHR19944">
    <property type="entry name" value="MHC CLASS II-RELATED"/>
    <property type="match status" value="1"/>
</dbReference>
<evidence type="ECO:0000256" key="1">
    <source>
        <dbReference type="ARBA" id="ARBA00004479"/>
    </source>
</evidence>
<dbReference type="PANTHER" id="PTHR19944:SF99">
    <property type="entry name" value="HLA CLASS II HISTOCOMPATIBILITY ANTIGEN, DRB1 BETA CHAIN"/>
    <property type="match status" value="1"/>
</dbReference>
<dbReference type="InterPro" id="IPR000353">
    <property type="entry name" value="MHC_II_b_N"/>
</dbReference>
<evidence type="ECO:0000256" key="2">
    <source>
        <dbReference type="ARBA" id="ARBA00022692"/>
    </source>
</evidence>
<dbReference type="Pfam" id="PF07654">
    <property type="entry name" value="C1-set"/>
    <property type="match status" value="1"/>
</dbReference>
<feature type="transmembrane region" description="Helical" evidence="6">
    <location>
        <begin position="215"/>
        <end position="236"/>
    </location>
</feature>
<feature type="chain" id="PRO_5018337658" description="Ig-like domain-containing protein" evidence="7">
    <location>
        <begin position="21"/>
        <end position="360"/>
    </location>
</feature>
<keyword evidence="7" id="KW-0732">Signal</keyword>
<protein>
    <recommendedName>
        <fullName evidence="8">Ig-like domain-containing protein</fullName>
    </recommendedName>
</protein>
<keyword evidence="10" id="KW-1185">Reference proteome</keyword>
<organism evidence="9 10">
    <name type="scientific">Amphiprion percula</name>
    <name type="common">Orange clownfish</name>
    <name type="synonym">Lutjanus percula</name>
    <dbReference type="NCBI Taxonomy" id="161767"/>
    <lineage>
        <taxon>Eukaryota</taxon>
        <taxon>Metazoa</taxon>
        <taxon>Chordata</taxon>
        <taxon>Craniata</taxon>
        <taxon>Vertebrata</taxon>
        <taxon>Euteleostomi</taxon>
        <taxon>Actinopterygii</taxon>
        <taxon>Neopterygii</taxon>
        <taxon>Teleostei</taxon>
        <taxon>Neoteleostei</taxon>
        <taxon>Acanthomorphata</taxon>
        <taxon>Ovalentaria</taxon>
        <taxon>Pomacentridae</taxon>
        <taxon>Amphiprion</taxon>
    </lineage>
</organism>
<reference evidence="9" key="3">
    <citation type="submission" date="2025-09" db="UniProtKB">
        <authorList>
            <consortium name="Ensembl"/>
        </authorList>
    </citation>
    <scope>IDENTIFICATION</scope>
</reference>
<dbReference type="GO" id="GO:0006955">
    <property type="term" value="P:immune response"/>
    <property type="evidence" value="ECO:0007669"/>
    <property type="project" value="InterPro"/>
</dbReference>
<evidence type="ECO:0000313" key="10">
    <source>
        <dbReference type="Proteomes" id="UP000265080"/>
    </source>
</evidence>
<dbReference type="SUPFAM" id="SSF48726">
    <property type="entry name" value="Immunoglobulin"/>
    <property type="match status" value="1"/>
</dbReference>
<reference evidence="9" key="2">
    <citation type="submission" date="2025-08" db="UniProtKB">
        <authorList>
            <consortium name="Ensembl"/>
        </authorList>
    </citation>
    <scope>IDENTIFICATION</scope>
</reference>
<proteinExistence type="predicted"/>
<comment type="subcellular location">
    <subcellularLocation>
        <location evidence="1">Membrane</location>
        <topology evidence="1">Single-pass type I membrane protein</topology>
    </subcellularLocation>
</comment>
<evidence type="ECO:0000259" key="8">
    <source>
        <dbReference type="PROSITE" id="PS50835"/>
    </source>
</evidence>
<dbReference type="InterPro" id="IPR011162">
    <property type="entry name" value="MHC_I/II-like_Ag-recog"/>
</dbReference>
<keyword evidence="4" id="KW-1015">Disulfide bond</keyword>
<dbReference type="Pfam" id="PF00969">
    <property type="entry name" value="MHC_II_beta"/>
    <property type="match status" value="1"/>
</dbReference>
<evidence type="ECO:0000313" key="9">
    <source>
        <dbReference type="Ensembl" id="ENSAPEP00000033652.1"/>
    </source>
</evidence>
<dbReference type="Gene3D" id="3.10.320.10">
    <property type="entry name" value="Class II Histocompatibility Antigen, M Beta Chain, Chain B, domain 1"/>
    <property type="match status" value="1"/>
</dbReference>
<dbReference type="GeneTree" id="ENSGT00950000183127"/>
<dbReference type="GO" id="GO:0042613">
    <property type="term" value="C:MHC class II protein complex"/>
    <property type="evidence" value="ECO:0007669"/>
    <property type="project" value="InterPro"/>
</dbReference>
<dbReference type="Gene3D" id="2.60.40.10">
    <property type="entry name" value="Immunoglobulins"/>
    <property type="match status" value="1"/>
</dbReference>
<dbReference type="InterPro" id="IPR036179">
    <property type="entry name" value="Ig-like_dom_sf"/>
</dbReference>
<dbReference type="InterPro" id="IPR007110">
    <property type="entry name" value="Ig-like_dom"/>
</dbReference>
<keyword evidence="6" id="KW-0472">Membrane</keyword>
<keyword evidence="3 6" id="KW-1133">Transmembrane helix</keyword>
<reference evidence="9 10" key="1">
    <citation type="submission" date="2018-03" db="EMBL/GenBank/DDBJ databases">
        <title>Finding Nemo's genes: A chromosome-scale reference assembly of the genome of the orange clownfish Amphiprion percula.</title>
        <authorList>
            <person name="Lehmann R."/>
        </authorList>
    </citation>
    <scope>NUCLEOTIDE SEQUENCE</scope>
</reference>
<feature type="signal peptide" evidence="7">
    <location>
        <begin position="1"/>
        <end position="20"/>
    </location>
</feature>
<dbReference type="Proteomes" id="UP000265080">
    <property type="component" value="Chromosome 23"/>
</dbReference>
<dbReference type="InterPro" id="IPR050160">
    <property type="entry name" value="MHC/Immunoglobulin"/>
</dbReference>
<dbReference type="SMART" id="SM00921">
    <property type="entry name" value="MHC_II_beta"/>
    <property type="match status" value="1"/>
</dbReference>
<accession>A0A3P8UEB6</accession>
<evidence type="ECO:0000256" key="7">
    <source>
        <dbReference type="SAM" id="SignalP"/>
    </source>
</evidence>
<dbReference type="SMART" id="SM00407">
    <property type="entry name" value="IGc1"/>
    <property type="match status" value="1"/>
</dbReference>
<evidence type="ECO:0000256" key="3">
    <source>
        <dbReference type="ARBA" id="ARBA00022989"/>
    </source>
</evidence>
<sequence>MASSSVSFLLLFITVHTADGFMHYYTARCVFNSTELKDMEYIYSFYYNKLELIRFSSSLGKFVGYTEFGVKNAEMWNKDPARLSRERAQKETYCHPNTEIWYRNVLSKSVLPYVVLHSTAPPPKHHPAMLVCSVYDFYPKQIKVSWFRDGKEVTSGVSSTGVMEDGDWYYQIHSRLEYTPRSGEKISCVVEHASLKEPLRIDWNPSMSKSDKEKIAIGASALILGLVFGLAGFIYYRSKTPDLFLLDSEKTKIAIKGSGLTLDQVLSLVKFIYSKKKAQGQTSLLQSNPVYLSLITVYTSTHSQNQFTPVQYQFIPVQHQYRPLYTSVPSLCFAIFFQKPNYTDHDSMLKCKKRKEITRE</sequence>
<evidence type="ECO:0000256" key="6">
    <source>
        <dbReference type="SAM" id="Phobius"/>
    </source>
</evidence>
<dbReference type="InterPro" id="IPR014745">
    <property type="entry name" value="MHC_II_a/b_N"/>
</dbReference>
<evidence type="ECO:0000256" key="5">
    <source>
        <dbReference type="ARBA" id="ARBA00023180"/>
    </source>
</evidence>